<dbReference type="SUPFAM" id="SSF90123">
    <property type="entry name" value="ABC transporter transmembrane region"/>
    <property type="match status" value="1"/>
</dbReference>
<dbReference type="InterPro" id="IPR003439">
    <property type="entry name" value="ABC_transporter-like_ATP-bd"/>
</dbReference>
<dbReference type="InterPro" id="IPR039421">
    <property type="entry name" value="Type_1_exporter"/>
</dbReference>
<dbReference type="RefSeq" id="WP_123897620.1">
    <property type="nucleotide sequence ID" value="NZ_RPFJ01000011.1"/>
</dbReference>
<evidence type="ECO:0000259" key="8">
    <source>
        <dbReference type="PROSITE" id="PS50893"/>
    </source>
</evidence>
<evidence type="ECO:0000256" key="6">
    <source>
        <dbReference type="ARBA" id="ARBA00023136"/>
    </source>
</evidence>
<dbReference type="Gene3D" id="1.20.1560.10">
    <property type="entry name" value="ABC transporter type 1, transmembrane domain"/>
    <property type="match status" value="1"/>
</dbReference>
<feature type="transmembrane region" description="Helical" evidence="7">
    <location>
        <begin position="64"/>
        <end position="83"/>
    </location>
</feature>
<dbReference type="InterPro" id="IPR011527">
    <property type="entry name" value="ABC1_TM_dom"/>
</dbReference>
<keyword evidence="2 7" id="KW-0812">Transmembrane</keyword>
<dbReference type="InterPro" id="IPR017871">
    <property type="entry name" value="ABC_transporter-like_CS"/>
</dbReference>
<dbReference type="PROSITE" id="PS50929">
    <property type="entry name" value="ABC_TM1F"/>
    <property type="match status" value="1"/>
</dbReference>
<dbReference type="AlphaFoldDB" id="A0A3N4NY08"/>
<accession>A0A3N4NY08</accession>
<evidence type="ECO:0000256" key="1">
    <source>
        <dbReference type="ARBA" id="ARBA00004651"/>
    </source>
</evidence>
<feature type="transmembrane region" description="Helical" evidence="7">
    <location>
        <begin position="278"/>
        <end position="296"/>
    </location>
</feature>
<comment type="subcellular location">
    <subcellularLocation>
        <location evidence="1">Cell membrane</location>
        <topology evidence="1">Multi-pass membrane protein</topology>
    </subcellularLocation>
</comment>
<dbReference type="Pfam" id="PF00005">
    <property type="entry name" value="ABC_tran"/>
    <property type="match status" value="1"/>
</dbReference>
<dbReference type="InterPro" id="IPR027417">
    <property type="entry name" value="P-loop_NTPase"/>
</dbReference>
<keyword evidence="11" id="KW-1185">Reference proteome</keyword>
<dbReference type="Proteomes" id="UP000270856">
    <property type="component" value="Unassembled WGS sequence"/>
</dbReference>
<gene>
    <name evidence="10" type="ORF">EGM88_08810</name>
</gene>
<dbReference type="InterPro" id="IPR036640">
    <property type="entry name" value="ABC1_TM_sf"/>
</dbReference>
<feature type="transmembrane region" description="Helical" evidence="7">
    <location>
        <begin position="134"/>
        <end position="158"/>
    </location>
</feature>
<evidence type="ECO:0000313" key="11">
    <source>
        <dbReference type="Proteomes" id="UP000270856"/>
    </source>
</evidence>
<reference evidence="10 11" key="1">
    <citation type="submission" date="2018-11" db="EMBL/GenBank/DDBJ databases">
        <title>Aureibaculum marinum gen. nov., sp. nov., a member of the family Flavobacteriaceae isolated from the Bohai Sea.</title>
        <authorList>
            <person name="Ji X."/>
        </authorList>
    </citation>
    <scope>NUCLEOTIDE SEQUENCE [LARGE SCALE GENOMIC DNA]</scope>
    <source>
        <strain evidence="10 11">BH-SD17</strain>
    </source>
</reference>
<dbReference type="FunFam" id="3.40.50.300:FF:000218">
    <property type="entry name" value="Multidrug ABC transporter ATP-binding protein"/>
    <property type="match status" value="1"/>
</dbReference>
<evidence type="ECO:0000259" key="9">
    <source>
        <dbReference type="PROSITE" id="PS50929"/>
    </source>
</evidence>
<feature type="transmembrane region" description="Helical" evidence="7">
    <location>
        <begin position="23"/>
        <end position="44"/>
    </location>
</feature>
<evidence type="ECO:0000256" key="3">
    <source>
        <dbReference type="ARBA" id="ARBA00022741"/>
    </source>
</evidence>
<dbReference type="PROSITE" id="PS00211">
    <property type="entry name" value="ABC_TRANSPORTER_1"/>
    <property type="match status" value="1"/>
</dbReference>
<feature type="domain" description="ABC transmembrane type-1" evidence="9">
    <location>
        <begin position="25"/>
        <end position="307"/>
    </location>
</feature>
<dbReference type="GO" id="GO:0016887">
    <property type="term" value="F:ATP hydrolysis activity"/>
    <property type="evidence" value="ECO:0007669"/>
    <property type="project" value="InterPro"/>
</dbReference>
<dbReference type="PANTHER" id="PTHR43394:SF1">
    <property type="entry name" value="ATP-BINDING CASSETTE SUB-FAMILY B MEMBER 10, MITOCHONDRIAL"/>
    <property type="match status" value="1"/>
</dbReference>
<organism evidence="10 11">
    <name type="scientific">Aureibaculum marinum</name>
    <dbReference type="NCBI Taxonomy" id="2487930"/>
    <lineage>
        <taxon>Bacteria</taxon>
        <taxon>Pseudomonadati</taxon>
        <taxon>Bacteroidota</taxon>
        <taxon>Flavobacteriia</taxon>
        <taxon>Flavobacteriales</taxon>
        <taxon>Flavobacteriaceae</taxon>
        <taxon>Aureibaculum</taxon>
    </lineage>
</organism>
<dbReference type="InterPro" id="IPR003593">
    <property type="entry name" value="AAA+_ATPase"/>
</dbReference>
<evidence type="ECO:0000313" key="10">
    <source>
        <dbReference type="EMBL" id="RPD96459.1"/>
    </source>
</evidence>
<dbReference type="GO" id="GO:0015421">
    <property type="term" value="F:ABC-type oligopeptide transporter activity"/>
    <property type="evidence" value="ECO:0007669"/>
    <property type="project" value="TreeGrafter"/>
</dbReference>
<dbReference type="GO" id="GO:0005886">
    <property type="term" value="C:plasma membrane"/>
    <property type="evidence" value="ECO:0007669"/>
    <property type="project" value="UniProtKB-SubCell"/>
</dbReference>
<comment type="caution">
    <text evidence="10">The sequence shown here is derived from an EMBL/GenBank/DDBJ whole genome shotgun (WGS) entry which is preliminary data.</text>
</comment>
<evidence type="ECO:0000256" key="5">
    <source>
        <dbReference type="ARBA" id="ARBA00022989"/>
    </source>
</evidence>
<feature type="transmembrane region" description="Helical" evidence="7">
    <location>
        <begin position="164"/>
        <end position="186"/>
    </location>
</feature>
<dbReference type="PANTHER" id="PTHR43394">
    <property type="entry name" value="ATP-DEPENDENT PERMEASE MDL1, MITOCHONDRIAL"/>
    <property type="match status" value="1"/>
</dbReference>
<evidence type="ECO:0000256" key="7">
    <source>
        <dbReference type="SAM" id="Phobius"/>
    </source>
</evidence>
<dbReference type="PROSITE" id="PS50893">
    <property type="entry name" value="ABC_TRANSPORTER_2"/>
    <property type="match status" value="1"/>
</dbReference>
<dbReference type="SUPFAM" id="SSF52540">
    <property type="entry name" value="P-loop containing nucleoside triphosphate hydrolases"/>
    <property type="match status" value="1"/>
</dbReference>
<dbReference type="GO" id="GO:0005524">
    <property type="term" value="F:ATP binding"/>
    <property type="evidence" value="ECO:0007669"/>
    <property type="project" value="UniProtKB-KW"/>
</dbReference>
<keyword evidence="3" id="KW-0547">Nucleotide-binding</keyword>
<feature type="transmembrane region" description="Helical" evidence="7">
    <location>
        <begin position="254"/>
        <end position="272"/>
    </location>
</feature>
<keyword evidence="5 7" id="KW-1133">Transmembrane helix</keyword>
<proteinExistence type="predicted"/>
<name>A0A3N4NY08_9FLAO</name>
<dbReference type="Gene3D" id="3.40.50.300">
    <property type="entry name" value="P-loop containing nucleotide triphosphate hydrolases"/>
    <property type="match status" value="1"/>
</dbReference>
<dbReference type="SMART" id="SM00382">
    <property type="entry name" value="AAA"/>
    <property type="match status" value="1"/>
</dbReference>
<keyword evidence="4 10" id="KW-0067">ATP-binding</keyword>
<dbReference type="Pfam" id="PF00664">
    <property type="entry name" value="ABC_membrane"/>
    <property type="match status" value="1"/>
</dbReference>
<dbReference type="EMBL" id="RPFJ01000011">
    <property type="protein sequence ID" value="RPD96459.1"/>
    <property type="molecule type" value="Genomic_DNA"/>
</dbReference>
<feature type="domain" description="ABC transporter" evidence="8">
    <location>
        <begin position="341"/>
        <end position="575"/>
    </location>
</feature>
<keyword evidence="6 7" id="KW-0472">Membrane</keyword>
<evidence type="ECO:0000256" key="4">
    <source>
        <dbReference type="ARBA" id="ARBA00022840"/>
    </source>
</evidence>
<protein>
    <submittedName>
        <fullName evidence="10">ABC transporter ATP-binding protein</fullName>
    </submittedName>
</protein>
<dbReference type="CDD" id="cd07346">
    <property type="entry name" value="ABC_6TM_exporters"/>
    <property type="match status" value="1"/>
</dbReference>
<sequence>MSEKKKVSFAWAFKQFIWPRKNIILLGLFLIILKSLSGLVLPYASKNLIDEVIPNKDMQALTTLLIFVCSAILIQAVTSFLLTRLLSVEAQHLIALLRAKVQKKLLTLPISFFDNNKSGALVSRVMSDVEGVRNLVGTGLVQLIGGTITAVISLVILIKLNATMTFFVLVPVALFAFIALKAFGYIRPIFRERGKINAEVTGRLTETLNGVRVIKGFNAEEQENKTFEEGVERLYLNVKKSLTATALMTSSSTFLLGLASAGIMGIGGYFIMNNTMTYGEFVSFTLFLGFMIAPIVQMSNIGSQLTEAMAGLDRTQELMNMIEEDNPEKRLVVLNDIKGEIVFENVSFSYEKNKEVLHNISLKAPSGSVTALVGSSGSGKSTIAGLAATFLNPVKGKVTLDGIDLAEVNLNSFRKHLAVVLQDDFLYEGTIRENILFPRPDASEEELLLAVKGAYVNEFTDRFDKGLDTVIGERGVKLSGGQRQRISIARAILANPKIIILDEATSNLDTESESYIQKSLGVLMQNRTTFVIAHRLSTIQKADQILVIEDGNIVEKGKHEELIAKKGRYFDLYTYQSRI</sequence>
<dbReference type="OrthoDB" id="1291564at2"/>
<evidence type="ECO:0000256" key="2">
    <source>
        <dbReference type="ARBA" id="ARBA00022692"/>
    </source>
</evidence>